<feature type="domain" description="Xylanolytic transcriptional activator regulatory" evidence="6">
    <location>
        <begin position="262"/>
        <end position="334"/>
    </location>
</feature>
<feature type="transmembrane region" description="Helical" evidence="5">
    <location>
        <begin position="495"/>
        <end position="516"/>
    </location>
</feature>
<accession>A0AAN6YUE9</accession>
<comment type="caution">
    <text evidence="7">The sequence shown here is derived from an EMBL/GenBank/DDBJ whole genome shotgun (WGS) entry which is preliminary data.</text>
</comment>
<evidence type="ECO:0000313" key="7">
    <source>
        <dbReference type="EMBL" id="KAK4114157.1"/>
    </source>
</evidence>
<evidence type="ECO:0000313" key="8">
    <source>
        <dbReference type="Proteomes" id="UP001302812"/>
    </source>
</evidence>
<keyword evidence="1" id="KW-0805">Transcription regulation</keyword>
<dbReference type="PANTHER" id="PTHR47424">
    <property type="entry name" value="REGULATORY PROTEIN GAL4"/>
    <property type="match status" value="1"/>
</dbReference>
<keyword evidence="8" id="KW-1185">Reference proteome</keyword>
<evidence type="ECO:0000256" key="5">
    <source>
        <dbReference type="SAM" id="Phobius"/>
    </source>
</evidence>
<keyword evidence="3" id="KW-0539">Nucleus</keyword>
<keyword evidence="5" id="KW-0812">Transmembrane</keyword>
<proteinExistence type="predicted"/>
<feature type="transmembrane region" description="Helical" evidence="5">
    <location>
        <begin position="240"/>
        <end position="256"/>
    </location>
</feature>
<protein>
    <recommendedName>
        <fullName evidence="6">Xylanolytic transcriptional activator regulatory domain-containing protein</fullName>
    </recommendedName>
</protein>
<feature type="transmembrane region" description="Helical" evidence="5">
    <location>
        <begin position="179"/>
        <end position="196"/>
    </location>
</feature>
<gene>
    <name evidence="7" type="ORF">N656DRAFT_706399</name>
</gene>
<keyword evidence="5" id="KW-1133">Transmembrane helix</keyword>
<dbReference type="Proteomes" id="UP001302812">
    <property type="component" value="Unassembled WGS sequence"/>
</dbReference>
<reference evidence="7" key="1">
    <citation type="journal article" date="2023" name="Mol. Phylogenet. Evol.">
        <title>Genome-scale phylogeny and comparative genomics of the fungal order Sordariales.</title>
        <authorList>
            <person name="Hensen N."/>
            <person name="Bonometti L."/>
            <person name="Westerberg I."/>
            <person name="Brannstrom I.O."/>
            <person name="Guillou S."/>
            <person name="Cros-Aarteil S."/>
            <person name="Calhoun S."/>
            <person name="Haridas S."/>
            <person name="Kuo A."/>
            <person name="Mondo S."/>
            <person name="Pangilinan J."/>
            <person name="Riley R."/>
            <person name="LaButti K."/>
            <person name="Andreopoulos B."/>
            <person name="Lipzen A."/>
            <person name="Chen C."/>
            <person name="Yan M."/>
            <person name="Daum C."/>
            <person name="Ng V."/>
            <person name="Clum A."/>
            <person name="Steindorff A."/>
            <person name="Ohm R.A."/>
            <person name="Martin F."/>
            <person name="Silar P."/>
            <person name="Natvig D.O."/>
            <person name="Lalanne C."/>
            <person name="Gautier V."/>
            <person name="Ament-Velasquez S.L."/>
            <person name="Kruys A."/>
            <person name="Hutchinson M.I."/>
            <person name="Powell A.J."/>
            <person name="Barry K."/>
            <person name="Miller A.N."/>
            <person name="Grigoriev I.V."/>
            <person name="Debuchy R."/>
            <person name="Gladieux P."/>
            <person name="Hiltunen Thoren M."/>
            <person name="Johannesson H."/>
        </authorList>
    </citation>
    <scope>NUCLEOTIDE SEQUENCE</scope>
    <source>
        <strain evidence="7">CBS 508.74</strain>
    </source>
</reference>
<dbReference type="EMBL" id="MU853337">
    <property type="protein sequence ID" value="KAK4114157.1"/>
    <property type="molecule type" value="Genomic_DNA"/>
</dbReference>
<dbReference type="GO" id="GO:0000981">
    <property type="term" value="F:DNA-binding transcription factor activity, RNA polymerase II-specific"/>
    <property type="evidence" value="ECO:0007669"/>
    <property type="project" value="TreeGrafter"/>
</dbReference>
<dbReference type="SMART" id="SM00906">
    <property type="entry name" value="Fungal_trans"/>
    <property type="match status" value="1"/>
</dbReference>
<feature type="region of interest" description="Disordered" evidence="4">
    <location>
        <begin position="1"/>
        <end position="35"/>
    </location>
</feature>
<keyword evidence="5" id="KW-0472">Membrane</keyword>
<dbReference type="GO" id="GO:0005634">
    <property type="term" value="C:nucleus"/>
    <property type="evidence" value="ECO:0007669"/>
    <property type="project" value="TreeGrafter"/>
</dbReference>
<dbReference type="InterPro" id="IPR007219">
    <property type="entry name" value="XnlR_reg_dom"/>
</dbReference>
<keyword evidence="2" id="KW-0804">Transcription</keyword>
<dbReference type="PANTHER" id="PTHR47424:SF9">
    <property type="entry name" value="TAH-2"/>
    <property type="match status" value="1"/>
</dbReference>
<name>A0AAN6YUE9_9PEZI</name>
<dbReference type="InterPro" id="IPR051127">
    <property type="entry name" value="Fungal_SecMet_Regulators"/>
</dbReference>
<organism evidence="7 8">
    <name type="scientific">Canariomyces notabilis</name>
    <dbReference type="NCBI Taxonomy" id="2074819"/>
    <lineage>
        <taxon>Eukaryota</taxon>
        <taxon>Fungi</taxon>
        <taxon>Dikarya</taxon>
        <taxon>Ascomycota</taxon>
        <taxon>Pezizomycotina</taxon>
        <taxon>Sordariomycetes</taxon>
        <taxon>Sordariomycetidae</taxon>
        <taxon>Sordariales</taxon>
        <taxon>Chaetomiaceae</taxon>
        <taxon>Canariomyces</taxon>
    </lineage>
</organism>
<dbReference type="RefSeq" id="XP_064671727.1">
    <property type="nucleotide sequence ID" value="XM_064811351.1"/>
</dbReference>
<sequence length="756" mass="83547">MQAWDEVGKSEGQPGDSLMSGMTGPLPPDLASQEQARDVPFHSLRRLPNRGNGNGLSEETTIYTETRMLQDQTRRLLYIGDASTLSILQLIRIIVENTAGSEMGHPFIDDPNRHRIMEPIIDFPENTRIPCPLPDEDTAGILIDSYFTNTCGLVEIFDKQEFLQSVDLCYRDPPSSDRYFLCHLFLVLALGLLLAAPPPGSPEEAVIQKQLSAKPDRAELFFRSARSMCDPGAGFEDADFWSIQALSLMTIYMLVVSKRNTAYAYLGMAVRSAYALGLHREETMCEVIYTPVQMRVRRNLWKTLFVLDRFLAATLGRPTAISEDDCSCIIIPDASATNLQAAGEAEPDHIHISSLNACVATSRVIGVTLKVFSRRKISTAKVQEIIDMSGDWDQASRLTLYRRQSAGGPADPAYGIASLHVNLLSLHSLILLTRQLFVMHNWKLVEQRSGIKKHSPIRESPMARFSEACVVASYRTIKLVQSAREDGYLPRRNPFIIYFIFAASLVILMNQFSSLYSTREYEHTMSNAIDIMKYCAEIDPQAQRVLDIMERFAETVRKWTKNHTYEAPELSGDLSCLNTQASTTRPPPDRSVLGSSMPGVSGGQGPSHQVNLADRGLLTPPTIPKVPLLQMLSTQPPTAVSDAQMNAMSPQQTTVPPLSLVGSRPSVSAHSSIEGSESLNGNIEFEFDRLWNSFINHLPPVSTVAPGINPVAPQFPPAVVGPPTEPFGAYSIPTEPRMPPPTRFAGNPPLFLSNFG</sequence>
<dbReference type="CDD" id="cd12148">
    <property type="entry name" value="fungal_TF_MHR"/>
    <property type="match status" value="1"/>
</dbReference>
<dbReference type="Pfam" id="PF04082">
    <property type="entry name" value="Fungal_trans"/>
    <property type="match status" value="1"/>
</dbReference>
<dbReference type="GO" id="GO:0000435">
    <property type="term" value="P:positive regulation of transcription from RNA polymerase II promoter by galactose"/>
    <property type="evidence" value="ECO:0007669"/>
    <property type="project" value="TreeGrafter"/>
</dbReference>
<dbReference type="GO" id="GO:0000978">
    <property type="term" value="F:RNA polymerase II cis-regulatory region sequence-specific DNA binding"/>
    <property type="evidence" value="ECO:0007669"/>
    <property type="project" value="TreeGrafter"/>
</dbReference>
<dbReference type="GO" id="GO:0008270">
    <property type="term" value="F:zinc ion binding"/>
    <property type="evidence" value="ECO:0007669"/>
    <property type="project" value="InterPro"/>
</dbReference>
<dbReference type="GO" id="GO:0006351">
    <property type="term" value="P:DNA-templated transcription"/>
    <property type="evidence" value="ECO:0007669"/>
    <property type="project" value="InterPro"/>
</dbReference>
<evidence type="ECO:0000259" key="6">
    <source>
        <dbReference type="SMART" id="SM00906"/>
    </source>
</evidence>
<dbReference type="AlphaFoldDB" id="A0AAN6YUE9"/>
<evidence type="ECO:0000256" key="3">
    <source>
        <dbReference type="ARBA" id="ARBA00023242"/>
    </source>
</evidence>
<evidence type="ECO:0000256" key="2">
    <source>
        <dbReference type="ARBA" id="ARBA00023163"/>
    </source>
</evidence>
<feature type="region of interest" description="Disordered" evidence="4">
    <location>
        <begin position="576"/>
        <end position="615"/>
    </location>
</feature>
<reference evidence="7" key="2">
    <citation type="submission" date="2023-05" db="EMBL/GenBank/DDBJ databases">
        <authorList>
            <consortium name="Lawrence Berkeley National Laboratory"/>
            <person name="Steindorff A."/>
            <person name="Hensen N."/>
            <person name="Bonometti L."/>
            <person name="Westerberg I."/>
            <person name="Brannstrom I.O."/>
            <person name="Guillou S."/>
            <person name="Cros-Aarteil S."/>
            <person name="Calhoun S."/>
            <person name="Haridas S."/>
            <person name="Kuo A."/>
            <person name="Mondo S."/>
            <person name="Pangilinan J."/>
            <person name="Riley R."/>
            <person name="Labutti K."/>
            <person name="Andreopoulos B."/>
            <person name="Lipzen A."/>
            <person name="Chen C."/>
            <person name="Yanf M."/>
            <person name="Daum C."/>
            <person name="Ng V."/>
            <person name="Clum A."/>
            <person name="Ohm R."/>
            <person name="Martin F."/>
            <person name="Silar P."/>
            <person name="Natvig D."/>
            <person name="Lalanne C."/>
            <person name="Gautier V."/>
            <person name="Ament-Velasquez S.L."/>
            <person name="Kruys A."/>
            <person name="Hutchinson M.I."/>
            <person name="Powell A.J."/>
            <person name="Barry K."/>
            <person name="Miller A.N."/>
            <person name="Grigoriev I.V."/>
            <person name="Debuchy R."/>
            <person name="Gladieux P."/>
            <person name="Thoren M.H."/>
            <person name="Johannesson H."/>
        </authorList>
    </citation>
    <scope>NUCLEOTIDE SEQUENCE</scope>
    <source>
        <strain evidence="7">CBS 508.74</strain>
    </source>
</reference>
<evidence type="ECO:0000256" key="4">
    <source>
        <dbReference type="SAM" id="MobiDB-lite"/>
    </source>
</evidence>
<dbReference type="GeneID" id="89935476"/>
<evidence type="ECO:0000256" key="1">
    <source>
        <dbReference type="ARBA" id="ARBA00023015"/>
    </source>
</evidence>